<reference evidence="5 6" key="1">
    <citation type="journal article" date="2010" name="Cell">
        <title>The genome of Naegleria gruberi illuminates early eukaryotic versatility.</title>
        <authorList>
            <person name="Fritz-Laylin L.K."/>
            <person name="Prochnik S.E."/>
            <person name="Ginger M.L."/>
            <person name="Dacks J.B."/>
            <person name="Carpenter M.L."/>
            <person name="Field M.C."/>
            <person name="Kuo A."/>
            <person name="Paredez A."/>
            <person name="Chapman J."/>
            <person name="Pham J."/>
            <person name="Shu S."/>
            <person name="Neupane R."/>
            <person name="Cipriano M."/>
            <person name="Mancuso J."/>
            <person name="Tu H."/>
            <person name="Salamov A."/>
            <person name="Lindquist E."/>
            <person name="Shapiro H."/>
            <person name="Lucas S."/>
            <person name="Grigoriev I.V."/>
            <person name="Cande W.Z."/>
            <person name="Fulton C."/>
            <person name="Rokhsar D.S."/>
            <person name="Dawson S.C."/>
        </authorList>
    </citation>
    <scope>NUCLEOTIDE SEQUENCE [LARGE SCALE GENOMIC DNA]</scope>
    <source>
        <strain evidence="5 6">NEG-M</strain>
    </source>
</reference>
<feature type="domain" description="Transcription factor CBF/NF-Y/archaeal histone" evidence="4">
    <location>
        <begin position="10"/>
        <end position="74"/>
    </location>
</feature>
<proteinExistence type="predicted"/>
<gene>
    <name evidence="5" type="ORF">NAEGRDRAFT_45181</name>
</gene>
<evidence type="ECO:0000256" key="1">
    <source>
        <dbReference type="ARBA" id="ARBA00004123"/>
    </source>
</evidence>
<dbReference type="GO" id="GO:0017054">
    <property type="term" value="C:negative cofactor 2 complex"/>
    <property type="evidence" value="ECO:0007669"/>
    <property type="project" value="InterPro"/>
</dbReference>
<dbReference type="InParanoid" id="D2UYI0"/>
<dbReference type="OrthoDB" id="601405at2759"/>
<dbReference type="RefSeq" id="XP_002683223.1">
    <property type="nucleotide sequence ID" value="XM_002683177.1"/>
</dbReference>
<dbReference type="AlphaFoldDB" id="D2UYI0"/>
<dbReference type="KEGG" id="ngr:NAEGRDRAFT_45181"/>
<feature type="region of interest" description="Disordered" evidence="3">
    <location>
        <begin position="134"/>
        <end position="170"/>
    </location>
</feature>
<dbReference type="Gene3D" id="1.10.20.10">
    <property type="entry name" value="Histone, subunit A"/>
    <property type="match status" value="1"/>
</dbReference>
<feature type="compositionally biased region" description="Low complexity" evidence="3">
    <location>
        <begin position="155"/>
        <end position="164"/>
    </location>
</feature>
<dbReference type="GO" id="GO:0046982">
    <property type="term" value="F:protein heterodimerization activity"/>
    <property type="evidence" value="ECO:0007669"/>
    <property type="project" value="InterPro"/>
</dbReference>
<dbReference type="Pfam" id="PF00808">
    <property type="entry name" value="CBFD_NFYB_HMF"/>
    <property type="match status" value="1"/>
</dbReference>
<dbReference type="SUPFAM" id="SSF47113">
    <property type="entry name" value="Histone-fold"/>
    <property type="match status" value="1"/>
</dbReference>
<dbReference type="FunFam" id="1.10.20.10:FF:000019">
    <property type="entry name" value="Negative cofactor 2 beta"/>
    <property type="match status" value="1"/>
</dbReference>
<protein>
    <submittedName>
        <fullName evidence="5">Predicted protein</fullName>
    </submittedName>
</protein>
<dbReference type="InterPro" id="IPR042225">
    <property type="entry name" value="Ncb2"/>
</dbReference>
<comment type="subcellular location">
    <subcellularLocation>
        <location evidence="1">Nucleus</location>
    </subcellularLocation>
</comment>
<accession>D2UYI0</accession>
<dbReference type="GO" id="GO:0051123">
    <property type="term" value="P:RNA polymerase II preinitiation complex assembly"/>
    <property type="evidence" value="ECO:0007669"/>
    <property type="project" value="TreeGrafter"/>
</dbReference>
<dbReference type="GeneID" id="8863836"/>
<dbReference type="GO" id="GO:0000122">
    <property type="term" value="P:negative regulation of transcription by RNA polymerase II"/>
    <property type="evidence" value="ECO:0007669"/>
    <property type="project" value="InterPro"/>
</dbReference>
<name>D2UYI0_NAEGR</name>
<evidence type="ECO:0000313" key="6">
    <source>
        <dbReference type="Proteomes" id="UP000006671"/>
    </source>
</evidence>
<evidence type="ECO:0000259" key="4">
    <source>
        <dbReference type="Pfam" id="PF00808"/>
    </source>
</evidence>
<dbReference type="PANTHER" id="PTHR46138:SF1">
    <property type="entry name" value="PROTEIN DR1"/>
    <property type="match status" value="1"/>
</dbReference>
<dbReference type="InterPro" id="IPR009072">
    <property type="entry name" value="Histone-fold"/>
</dbReference>
<dbReference type="InterPro" id="IPR003958">
    <property type="entry name" value="CBFA_NFYB_domain"/>
</dbReference>
<evidence type="ECO:0000256" key="3">
    <source>
        <dbReference type="SAM" id="MobiDB-lite"/>
    </source>
</evidence>
<sequence length="190" mass="21134">MSSANREDLTLPKQTIVKIIKEHLGESIKCAADTRELIVECCVEFVQMIAAESNSICESDKRKTIAGEHVTEALRRLGYSEYLGLVNEAHNQHKVESSRHNNASKKLKNSGKTEEELISEQHKLIAQSRARLIGNGGATQTPTTAVSTNFPTFPQQQHYQQQQQPNYYTSPLVPPPLANAQRGEIIPSNI</sequence>
<feature type="compositionally biased region" description="Polar residues" evidence="3">
    <location>
        <begin position="138"/>
        <end position="154"/>
    </location>
</feature>
<feature type="region of interest" description="Disordered" evidence="3">
    <location>
        <begin position="92"/>
        <end position="112"/>
    </location>
</feature>
<dbReference type="VEuPathDB" id="AmoebaDB:NAEGRDRAFT_45181"/>
<dbReference type="OMA" id="RDAKFKK"/>
<dbReference type="EMBL" id="GG738845">
    <property type="protein sequence ID" value="EFC50479.1"/>
    <property type="molecule type" value="Genomic_DNA"/>
</dbReference>
<keyword evidence="6" id="KW-1185">Reference proteome</keyword>
<dbReference type="GO" id="GO:0016251">
    <property type="term" value="F:RNA polymerase II general transcription initiation factor activity"/>
    <property type="evidence" value="ECO:0007669"/>
    <property type="project" value="TreeGrafter"/>
</dbReference>
<dbReference type="Proteomes" id="UP000006671">
    <property type="component" value="Unassembled WGS sequence"/>
</dbReference>
<dbReference type="eggNOG" id="KOG0871">
    <property type="taxonomic scope" value="Eukaryota"/>
</dbReference>
<keyword evidence="2" id="KW-0539">Nucleus</keyword>
<dbReference type="CDD" id="cd22905">
    <property type="entry name" value="HFD_Dr1"/>
    <property type="match status" value="1"/>
</dbReference>
<dbReference type="GO" id="GO:0017025">
    <property type="term" value="F:TBP-class protein binding"/>
    <property type="evidence" value="ECO:0007669"/>
    <property type="project" value="TreeGrafter"/>
</dbReference>
<dbReference type="FunCoup" id="D2UYI0">
    <property type="interactions" value="382"/>
</dbReference>
<evidence type="ECO:0000256" key="2">
    <source>
        <dbReference type="ARBA" id="ARBA00023242"/>
    </source>
</evidence>
<dbReference type="STRING" id="5762.D2UYI0"/>
<evidence type="ECO:0000313" key="5">
    <source>
        <dbReference type="EMBL" id="EFC50479.1"/>
    </source>
</evidence>
<dbReference type="PANTHER" id="PTHR46138">
    <property type="entry name" value="PROTEIN DR1"/>
    <property type="match status" value="1"/>
</dbReference>
<organism evidence="6">
    <name type="scientific">Naegleria gruberi</name>
    <name type="common">Amoeba</name>
    <dbReference type="NCBI Taxonomy" id="5762"/>
    <lineage>
        <taxon>Eukaryota</taxon>
        <taxon>Discoba</taxon>
        <taxon>Heterolobosea</taxon>
        <taxon>Tetramitia</taxon>
        <taxon>Eutetramitia</taxon>
        <taxon>Vahlkampfiidae</taxon>
        <taxon>Naegleria</taxon>
    </lineage>
</organism>